<reference evidence="1 3" key="1">
    <citation type="submission" date="2016-07" db="EMBL/GenBank/DDBJ databases">
        <authorList>
            <person name="Yuval B."/>
        </authorList>
    </citation>
    <scope>NUCLEOTIDE SEQUENCE [LARGE SCALE GENOMIC DNA]</scope>
    <source>
        <strain evidence="1 3">IL</strain>
    </source>
</reference>
<reference evidence="2 4" key="2">
    <citation type="submission" date="2018-04" db="EMBL/GenBank/DDBJ databases">
        <title>Genomes of the Obligate Erwinia dacicola and Facultative Enterobacter sp. OLF Endosymbionts of the Olive Fruit fly, Bactrocera oleae.</title>
        <authorList>
            <person name="Estes A.M."/>
            <person name="Hearn D.J."/>
            <person name="Agarwal S."/>
            <person name="Pierson E.A."/>
            <person name="Dunning-Hotopp J.C."/>
        </authorList>
    </citation>
    <scope>NUCLEOTIDE SEQUENCE [LARGE SCALE GENOMIC DNA]</scope>
    <source>
        <strain evidence="2 4">Oroville</strain>
    </source>
</reference>
<gene>
    <name evidence="2" type="ORF">ACZ87_00984</name>
    <name evidence="1" type="ORF">BBW68_02310</name>
</gene>
<evidence type="ECO:0000313" key="1">
    <source>
        <dbReference type="EMBL" id="OFC59385.1"/>
    </source>
</evidence>
<evidence type="ECO:0000313" key="3">
    <source>
        <dbReference type="Proteomes" id="UP000243534"/>
    </source>
</evidence>
<dbReference type="AlphaFoldDB" id="A0A1E7YV68"/>
<accession>A0A1E7YV68</accession>
<protein>
    <submittedName>
        <fullName evidence="1">Uncharacterized protein</fullName>
    </submittedName>
</protein>
<organism evidence="1 3">
    <name type="scientific">Candidatus Erwinia dacicola</name>
    <dbReference type="NCBI Taxonomy" id="252393"/>
    <lineage>
        <taxon>Bacteria</taxon>
        <taxon>Pseudomonadati</taxon>
        <taxon>Pseudomonadota</taxon>
        <taxon>Gammaproteobacteria</taxon>
        <taxon>Enterobacterales</taxon>
        <taxon>Erwiniaceae</taxon>
        <taxon>Erwinia</taxon>
    </lineage>
</organism>
<dbReference type="EMBL" id="MAYS01000567">
    <property type="protein sequence ID" value="OFC59385.1"/>
    <property type="molecule type" value="Genomic_DNA"/>
</dbReference>
<dbReference type="EMBL" id="LJAM02000055">
    <property type="protein sequence ID" value="RAP72189.1"/>
    <property type="molecule type" value="Genomic_DNA"/>
</dbReference>
<comment type="caution">
    <text evidence="1">The sequence shown here is derived from an EMBL/GenBank/DDBJ whole genome shotgun (WGS) entry which is preliminary data.</text>
</comment>
<proteinExistence type="predicted"/>
<evidence type="ECO:0000313" key="4">
    <source>
        <dbReference type="Proteomes" id="UP000244334"/>
    </source>
</evidence>
<name>A0A1E7YV68_9GAMM</name>
<sequence length="70" mass="7685">MSGKPKDNYKYSERAACSIIPLPQLMQKSPLGAQQLRQAEILIVIACSHRGDLCQLGIVTVVPVGKQVMY</sequence>
<dbReference type="Proteomes" id="UP000243534">
    <property type="component" value="Unassembled WGS sequence"/>
</dbReference>
<dbReference type="Proteomes" id="UP000244334">
    <property type="component" value="Unassembled WGS sequence"/>
</dbReference>
<keyword evidence="4" id="KW-1185">Reference proteome</keyword>
<evidence type="ECO:0000313" key="2">
    <source>
        <dbReference type="EMBL" id="RAP72189.1"/>
    </source>
</evidence>